<dbReference type="InterPro" id="IPR051291">
    <property type="entry name" value="CIMAP"/>
</dbReference>
<organism evidence="2 3">
    <name type="scientific">Pomacea canaliculata</name>
    <name type="common">Golden apple snail</name>
    <dbReference type="NCBI Taxonomy" id="400727"/>
    <lineage>
        <taxon>Eukaryota</taxon>
        <taxon>Metazoa</taxon>
        <taxon>Spiralia</taxon>
        <taxon>Lophotrochozoa</taxon>
        <taxon>Mollusca</taxon>
        <taxon>Gastropoda</taxon>
        <taxon>Caenogastropoda</taxon>
        <taxon>Architaenioglossa</taxon>
        <taxon>Ampullarioidea</taxon>
        <taxon>Ampullariidae</taxon>
        <taxon>Pomacea</taxon>
    </lineage>
</organism>
<evidence type="ECO:0000313" key="2">
    <source>
        <dbReference type="EMBL" id="PVD24843.1"/>
    </source>
</evidence>
<feature type="region of interest" description="Disordered" evidence="1">
    <location>
        <begin position="116"/>
        <end position="144"/>
    </location>
</feature>
<keyword evidence="3" id="KW-1185">Reference proteome</keyword>
<dbReference type="Pfam" id="PF07004">
    <property type="entry name" value="SHIPPO-rpt"/>
    <property type="match status" value="2"/>
</dbReference>
<feature type="compositionally biased region" description="Polar residues" evidence="1">
    <location>
        <begin position="130"/>
        <end position="144"/>
    </location>
</feature>
<gene>
    <name evidence="2" type="ORF">C0Q70_15329</name>
</gene>
<evidence type="ECO:0000313" key="3">
    <source>
        <dbReference type="Proteomes" id="UP000245119"/>
    </source>
</evidence>
<accession>A0A2T7NUK2</accession>
<sequence length="479" mass="53442">MNKSTNRDWKSHSRTRSYGYPLMSIVDEDESTTVITPDGKSQQWDQWLKKRKQTHFRDEGNFPLTASSRFFAAPKHRTAMGEYIVPEGGKPLSGLDFQLPGPLDYSPEYKQVLSSAPEWSMPGRDERVQRSVTPGPNSYDTSSPMEWNRRKVVLSSRPSPTSRERHGPFEVGPSSYAITQHCIGTNGPRYSIPKAKRDETATGFEYTLLSQPDPLRFTTPAPNQYDVKECQRHRAPVTVITGLPPAGKKKTWPAPCDYFPINQSKSPGGVSMGTTYFTKDRNNVPGPKYDIPQLMGTGPSFTMAYAREPKMRVVSGLLSHPEVKPGPNAYDTRPKRPKRVGFSIRSRTIPTYPASINGIDNTLNKGSPGPAAYFPHHIGDIGEEKRGPDFGRQYLKLEDASGSPGPSDYAPQMIDTRLGNTMTGRWTNPRPPVLPGYEYPPNGVTKNGLSRFSGFTFSSRRSPQIFNPLSRRPRSARAD</sequence>
<dbReference type="PANTHER" id="PTHR21580:SF60">
    <property type="entry name" value="SPERM-TAIL PG-RICH REPEAT-CONTAINING PROTEIN 2"/>
    <property type="match status" value="1"/>
</dbReference>
<feature type="compositionally biased region" description="Low complexity" evidence="1">
    <location>
        <begin position="450"/>
        <end position="462"/>
    </location>
</feature>
<dbReference type="Proteomes" id="UP000245119">
    <property type="component" value="Linkage Group LG9"/>
</dbReference>
<dbReference type="EMBL" id="PZQS01000009">
    <property type="protein sequence ID" value="PVD24843.1"/>
    <property type="molecule type" value="Genomic_DNA"/>
</dbReference>
<evidence type="ECO:0008006" key="4">
    <source>
        <dbReference type="Google" id="ProtNLM"/>
    </source>
</evidence>
<evidence type="ECO:0000256" key="1">
    <source>
        <dbReference type="SAM" id="MobiDB-lite"/>
    </source>
</evidence>
<dbReference type="InterPro" id="IPR010736">
    <property type="entry name" value="SHIPPO-rpt"/>
</dbReference>
<reference evidence="2 3" key="1">
    <citation type="submission" date="2018-04" db="EMBL/GenBank/DDBJ databases">
        <title>The genome of golden apple snail Pomacea canaliculata provides insight into stress tolerance and invasive adaptation.</title>
        <authorList>
            <person name="Liu C."/>
            <person name="Liu B."/>
            <person name="Ren Y."/>
            <person name="Zhang Y."/>
            <person name="Wang H."/>
            <person name="Li S."/>
            <person name="Jiang F."/>
            <person name="Yin L."/>
            <person name="Zhang G."/>
            <person name="Qian W."/>
            <person name="Fan W."/>
        </authorList>
    </citation>
    <scope>NUCLEOTIDE SEQUENCE [LARGE SCALE GENOMIC DNA]</scope>
    <source>
        <strain evidence="2">SZHN2017</strain>
        <tissue evidence="2">Muscle</tissue>
    </source>
</reference>
<dbReference type="PANTHER" id="PTHR21580">
    <property type="entry name" value="SHIPPO-1-RELATED"/>
    <property type="match status" value="1"/>
</dbReference>
<name>A0A2T7NUK2_POMCA</name>
<dbReference type="OrthoDB" id="429991at2759"/>
<proteinExistence type="predicted"/>
<protein>
    <recommendedName>
        <fullName evidence="4">Sperm-tail PG-rich repeat-containing protein 2</fullName>
    </recommendedName>
</protein>
<comment type="caution">
    <text evidence="2">The sequence shown here is derived from an EMBL/GenBank/DDBJ whole genome shotgun (WGS) entry which is preliminary data.</text>
</comment>
<feature type="region of interest" description="Disordered" evidence="1">
    <location>
        <begin position="448"/>
        <end position="479"/>
    </location>
</feature>
<dbReference type="AlphaFoldDB" id="A0A2T7NUK2"/>